<keyword evidence="4" id="KW-0624">Polysaccharide degradation</keyword>
<name>A0A087EDR3_9BIFI</name>
<evidence type="ECO:0000313" key="4">
    <source>
        <dbReference type="EMBL" id="KFJ05914.1"/>
    </source>
</evidence>
<accession>A0A087EDR3</accession>
<keyword evidence="2 4" id="KW-0378">Hydrolase</keyword>
<evidence type="ECO:0000256" key="2">
    <source>
        <dbReference type="ARBA" id="ARBA00022801"/>
    </source>
</evidence>
<dbReference type="EMBL" id="JGZU01000011">
    <property type="protein sequence ID" value="KFJ05914.1"/>
    <property type="molecule type" value="Genomic_DNA"/>
</dbReference>
<organism evidence="4 5">
    <name type="scientific">Bifidobacterium tsurumiense</name>
    <dbReference type="NCBI Taxonomy" id="356829"/>
    <lineage>
        <taxon>Bacteria</taxon>
        <taxon>Bacillati</taxon>
        <taxon>Actinomycetota</taxon>
        <taxon>Actinomycetes</taxon>
        <taxon>Bifidobacteriales</taxon>
        <taxon>Bifidobacteriaceae</taxon>
        <taxon>Bifidobacterium</taxon>
    </lineage>
</organism>
<dbReference type="eggNOG" id="COG0726">
    <property type="taxonomic scope" value="Bacteria"/>
</dbReference>
<dbReference type="PANTHER" id="PTHR10587">
    <property type="entry name" value="GLYCOSYL TRANSFERASE-RELATED"/>
    <property type="match status" value="1"/>
</dbReference>
<comment type="caution">
    <text evidence="4">The sequence shown here is derived from an EMBL/GenBank/DDBJ whole genome shotgun (WGS) entry which is preliminary data.</text>
</comment>
<dbReference type="GO" id="GO:0016810">
    <property type="term" value="F:hydrolase activity, acting on carbon-nitrogen (but not peptide) bonds"/>
    <property type="evidence" value="ECO:0007669"/>
    <property type="project" value="InterPro"/>
</dbReference>
<dbReference type="RefSeq" id="WP_044259542.1">
    <property type="nucleotide sequence ID" value="NZ_JGZU01000011.1"/>
</dbReference>
<evidence type="ECO:0000256" key="1">
    <source>
        <dbReference type="ARBA" id="ARBA00022723"/>
    </source>
</evidence>
<keyword evidence="1" id="KW-0479">Metal-binding</keyword>
<dbReference type="InterPro" id="IPR050248">
    <property type="entry name" value="Polysacc_deacetylase_ArnD"/>
</dbReference>
<dbReference type="GO" id="GO:0016020">
    <property type="term" value="C:membrane"/>
    <property type="evidence" value="ECO:0007669"/>
    <property type="project" value="TreeGrafter"/>
</dbReference>
<evidence type="ECO:0000313" key="5">
    <source>
        <dbReference type="Proteomes" id="UP000029080"/>
    </source>
</evidence>
<reference evidence="4 5" key="1">
    <citation type="submission" date="2014-03" db="EMBL/GenBank/DDBJ databases">
        <title>Genomics of Bifidobacteria.</title>
        <authorList>
            <person name="Ventura M."/>
            <person name="Milani C."/>
            <person name="Lugli G.A."/>
        </authorList>
    </citation>
    <scope>NUCLEOTIDE SEQUENCE [LARGE SCALE GENOMIC DNA]</scope>
    <source>
        <strain evidence="4 5">JCM 13495</strain>
    </source>
</reference>
<dbReference type="InterPro" id="IPR002509">
    <property type="entry name" value="NODB_dom"/>
</dbReference>
<dbReference type="PROSITE" id="PS51677">
    <property type="entry name" value="NODB"/>
    <property type="match status" value="1"/>
</dbReference>
<dbReference type="InterPro" id="IPR011330">
    <property type="entry name" value="Glyco_hydro/deAcase_b/a-brl"/>
</dbReference>
<dbReference type="Pfam" id="PF01522">
    <property type="entry name" value="Polysacc_deac_1"/>
    <property type="match status" value="1"/>
</dbReference>
<dbReference type="EC" id="3.2.1.8" evidence="4"/>
<dbReference type="GO" id="GO:0031176">
    <property type="term" value="F:endo-1,4-beta-xylanase activity"/>
    <property type="evidence" value="ECO:0007669"/>
    <property type="project" value="UniProtKB-EC"/>
</dbReference>
<dbReference type="PANTHER" id="PTHR10587:SF133">
    <property type="entry name" value="CHITIN DEACETYLASE 1-RELATED"/>
    <property type="match status" value="1"/>
</dbReference>
<dbReference type="SUPFAM" id="SSF88713">
    <property type="entry name" value="Glycoside hydrolase/deacetylase"/>
    <property type="match status" value="1"/>
</dbReference>
<feature type="domain" description="NodB homology" evidence="3">
    <location>
        <begin position="158"/>
        <end position="339"/>
    </location>
</feature>
<dbReference type="GO" id="GO:0045493">
    <property type="term" value="P:xylan catabolic process"/>
    <property type="evidence" value="ECO:0007669"/>
    <property type="project" value="UniProtKB-KW"/>
</dbReference>
<dbReference type="Gene3D" id="3.20.20.370">
    <property type="entry name" value="Glycoside hydrolase/deacetylase"/>
    <property type="match status" value="1"/>
</dbReference>
<keyword evidence="4" id="KW-0326">Glycosidase</keyword>
<dbReference type="GO" id="GO:0046872">
    <property type="term" value="F:metal ion binding"/>
    <property type="evidence" value="ECO:0007669"/>
    <property type="project" value="UniProtKB-KW"/>
</dbReference>
<dbReference type="Proteomes" id="UP000029080">
    <property type="component" value="Unassembled WGS sequence"/>
</dbReference>
<gene>
    <name evidence="4" type="ORF">BITS_1051</name>
</gene>
<sequence>MKKLTEQSEQRIVSLHESIDTVRDAVLNNDAAEISIVQRQLQSVASGLNSMIEQYSAESGSSSKTACENTYADEYAGAVIKQVGDQSDRSVSQALENAQQVIDSYNESFGENGSTANGVGQSFDRNTYIAEQQKMLGAADALIQASNAAQGIDCATEKCVALTFDDGSSTQTTPRILDALEQADVHATFFAMGGSVTDETKAILRAAIEKGYAVDSHTWSHIDLPKIMEQGLQEQELDQTSATIAQATGRAVNLIRPPHGPVDEASREYIADQLGIAFALYDMDSYDWAEGATSQSSEKKVLAQARTGSIILMHDIQEDTAEGIAQLLQKLRDRGFTLVTIPELTGEYPRPGAIYYSRTNILRM</sequence>
<keyword evidence="4" id="KW-0858">Xylan degradation</keyword>
<keyword evidence="5" id="KW-1185">Reference proteome</keyword>
<dbReference type="AlphaFoldDB" id="A0A087EDR3"/>
<protein>
    <submittedName>
        <fullName evidence="4">Xylanase/chitin deacetylase</fullName>
        <ecNumber evidence="4">3.2.1.8</ecNumber>
    </submittedName>
</protein>
<dbReference type="STRING" id="356829.BITS_1051"/>
<proteinExistence type="predicted"/>
<dbReference type="OrthoDB" id="9763050at2"/>
<keyword evidence="4" id="KW-0119">Carbohydrate metabolism</keyword>
<evidence type="ECO:0000259" key="3">
    <source>
        <dbReference type="PROSITE" id="PS51677"/>
    </source>
</evidence>